<proteinExistence type="predicted"/>
<name>A0AAD8AKT6_DIPPU</name>
<sequence>LLISKLTYSLNSLLSKTYSIFLTNYLNFNIRIFYYDASFKTILKIKLNRININIEAVVLRLEVPRQMQSPKRRGTSSLKTTAYSPESFKIIFIINQILKLVESIPLCFIMLYFFK</sequence>
<dbReference type="AlphaFoldDB" id="A0AAD8AKT6"/>
<feature type="transmembrane region" description="Helical" evidence="1">
    <location>
        <begin position="90"/>
        <end position="114"/>
    </location>
</feature>
<reference evidence="2" key="2">
    <citation type="submission" date="2023-05" db="EMBL/GenBank/DDBJ databases">
        <authorList>
            <person name="Fouks B."/>
        </authorList>
    </citation>
    <scope>NUCLEOTIDE SEQUENCE</scope>
    <source>
        <strain evidence="2">Stay&amp;Tobe</strain>
        <tissue evidence="2">Testes</tissue>
    </source>
</reference>
<accession>A0AAD8AKT6</accession>
<keyword evidence="3" id="KW-1185">Reference proteome</keyword>
<keyword evidence="1" id="KW-0472">Membrane</keyword>
<keyword evidence="1" id="KW-0812">Transmembrane</keyword>
<feature type="non-terminal residue" evidence="2">
    <location>
        <position position="115"/>
    </location>
</feature>
<keyword evidence="1" id="KW-1133">Transmembrane helix</keyword>
<feature type="non-terminal residue" evidence="2">
    <location>
        <position position="1"/>
    </location>
</feature>
<comment type="caution">
    <text evidence="2">The sequence shown here is derived from an EMBL/GenBank/DDBJ whole genome shotgun (WGS) entry which is preliminary data.</text>
</comment>
<reference evidence="2" key="1">
    <citation type="journal article" date="2023" name="IScience">
        <title>Live-bearing cockroach genome reveals convergent evolutionary mechanisms linked to viviparity in insects and beyond.</title>
        <authorList>
            <person name="Fouks B."/>
            <person name="Harrison M.C."/>
            <person name="Mikhailova A.A."/>
            <person name="Marchal E."/>
            <person name="English S."/>
            <person name="Carruthers M."/>
            <person name="Jennings E.C."/>
            <person name="Chiamaka E.L."/>
            <person name="Frigard R.A."/>
            <person name="Pippel M."/>
            <person name="Attardo G.M."/>
            <person name="Benoit J.B."/>
            <person name="Bornberg-Bauer E."/>
            <person name="Tobe S.S."/>
        </authorList>
    </citation>
    <scope>NUCLEOTIDE SEQUENCE</scope>
    <source>
        <strain evidence="2">Stay&amp;Tobe</strain>
    </source>
</reference>
<evidence type="ECO:0000313" key="3">
    <source>
        <dbReference type="Proteomes" id="UP001233999"/>
    </source>
</evidence>
<evidence type="ECO:0000256" key="1">
    <source>
        <dbReference type="SAM" id="Phobius"/>
    </source>
</evidence>
<organism evidence="2 3">
    <name type="scientific">Diploptera punctata</name>
    <name type="common">Pacific beetle cockroach</name>
    <dbReference type="NCBI Taxonomy" id="6984"/>
    <lineage>
        <taxon>Eukaryota</taxon>
        <taxon>Metazoa</taxon>
        <taxon>Ecdysozoa</taxon>
        <taxon>Arthropoda</taxon>
        <taxon>Hexapoda</taxon>
        <taxon>Insecta</taxon>
        <taxon>Pterygota</taxon>
        <taxon>Neoptera</taxon>
        <taxon>Polyneoptera</taxon>
        <taxon>Dictyoptera</taxon>
        <taxon>Blattodea</taxon>
        <taxon>Blaberoidea</taxon>
        <taxon>Blaberidae</taxon>
        <taxon>Diplopterinae</taxon>
        <taxon>Diploptera</taxon>
    </lineage>
</organism>
<evidence type="ECO:0000313" key="2">
    <source>
        <dbReference type="EMBL" id="KAJ9600906.1"/>
    </source>
</evidence>
<dbReference type="Proteomes" id="UP001233999">
    <property type="component" value="Unassembled WGS sequence"/>
</dbReference>
<dbReference type="EMBL" id="JASPKZ010000042">
    <property type="protein sequence ID" value="KAJ9600906.1"/>
    <property type="molecule type" value="Genomic_DNA"/>
</dbReference>
<gene>
    <name evidence="2" type="ORF">L9F63_000949</name>
</gene>
<protein>
    <submittedName>
        <fullName evidence="2">Uncharacterized protein</fullName>
    </submittedName>
</protein>